<dbReference type="InterPro" id="IPR011601">
    <property type="entry name" value="MurB_C"/>
</dbReference>
<organism evidence="2">
    <name type="scientific">mine drainage metagenome</name>
    <dbReference type="NCBI Taxonomy" id="410659"/>
    <lineage>
        <taxon>unclassified sequences</taxon>
        <taxon>metagenomes</taxon>
        <taxon>ecological metagenomes</taxon>
    </lineage>
</organism>
<gene>
    <name evidence="2" type="ORF">CARN8_170001</name>
</gene>
<dbReference type="AlphaFoldDB" id="A0A3P3ZM31"/>
<reference evidence="2" key="1">
    <citation type="submission" date="2018-10" db="EMBL/GenBank/DDBJ databases">
        <authorList>
            <person name="Plewniak F."/>
        </authorList>
    </citation>
    <scope>NUCLEOTIDE SEQUENCE</scope>
</reference>
<evidence type="ECO:0000313" key="2">
    <source>
        <dbReference type="EMBL" id="VAY87157.1"/>
    </source>
</evidence>
<accession>A0A3P3ZM31</accession>
<dbReference type="InterPro" id="IPR036635">
    <property type="entry name" value="MurB_C_sf"/>
</dbReference>
<feature type="domain" description="UDP-N-acetylenolpyruvoylglucosamine reductase C-terminal" evidence="1">
    <location>
        <begin position="2"/>
        <end position="44"/>
    </location>
</feature>
<protein>
    <recommendedName>
        <fullName evidence="1">UDP-N-acetylenolpyruvoylglucosamine reductase C-terminal domain-containing protein</fullName>
    </recommendedName>
</protein>
<name>A0A3P3ZM31_9ZZZZ</name>
<dbReference type="SUPFAM" id="SSF56194">
    <property type="entry name" value="Uridine diphospho-N-Acetylenolpyruvylglucosamine reductase, MurB, C-terminal domain"/>
    <property type="match status" value="1"/>
</dbReference>
<dbReference type="GO" id="GO:0008762">
    <property type="term" value="F:UDP-N-acetylmuramate dehydrogenase activity"/>
    <property type="evidence" value="ECO:0007669"/>
    <property type="project" value="InterPro"/>
</dbReference>
<dbReference type="Pfam" id="PF02873">
    <property type="entry name" value="MurB_C"/>
    <property type="match status" value="1"/>
</dbReference>
<evidence type="ECO:0000259" key="1">
    <source>
        <dbReference type="Pfam" id="PF02873"/>
    </source>
</evidence>
<proteinExistence type="predicted"/>
<dbReference type="Gene3D" id="3.90.78.10">
    <property type="entry name" value="UDP-N-acetylenolpyruvoylglucosamine reductase, C-terminal domain"/>
    <property type="match status" value="1"/>
</dbReference>
<sequence>MKHANFIVNRGQATATDIEILIAEIQSRILAEKGVCLHPEVRIVGERA</sequence>
<dbReference type="EMBL" id="UOYP01000079">
    <property type="protein sequence ID" value="VAY87157.1"/>
    <property type="molecule type" value="Genomic_DNA"/>
</dbReference>